<proteinExistence type="predicted"/>
<dbReference type="AlphaFoldDB" id="A0A0A9GFA5"/>
<evidence type="ECO:0000313" key="1">
    <source>
        <dbReference type="EMBL" id="JAE23137.1"/>
    </source>
</evidence>
<organism evidence="1">
    <name type="scientific">Arundo donax</name>
    <name type="common">Giant reed</name>
    <name type="synonym">Donax arundinaceus</name>
    <dbReference type="NCBI Taxonomy" id="35708"/>
    <lineage>
        <taxon>Eukaryota</taxon>
        <taxon>Viridiplantae</taxon>
        <taxon>Streptophyta</taxon>
        <taxon>Embryophyta</taxon>
        <taxon>Tracheophyta</taxon>
        <taxon>Spermatophyta</taxon>
        <taxon>Magnoliopsida</taxon>
        <taxon>Liliopsida</taxon>
        <taxon>Poales</taxon>
        <taxon>Poaceae</taxon>
        <taxon>PACMAD clade</taxon>
        <taxon>Arundinoideae</taxon>
        <taxon>Arundineae</taxon>
        <taxon>Arundo</taxon>
    </lineage>
</organism>
<accession>A0A0A9GFA5</accession>
<reference evidence="1" key="1">
    <citation type="submission" date="2014-09" db="EMBL/GenBank/DDBJ databases">
        <authorList>
            <person name="Magalhaes I.L.F."/>
            <person name="Oliveira U."/>
            <person name="Santos F.R."/>
            <person name="Vidigal T.H.D.A."/>
            <person name="Brescovit A.D."/>
            <person name="Santos A.J."/>
        </authorList>
    </citation>
    <scope>NUCLEOTIDE SEQUENCE</scope>
    <source>
        <tissue evidence="1">Shoot tissue taken approximately 20 cm above the soil surface</tissue>
    </source>
</reference>
<reference evidence="1" key="2">
    <citation type="journal article" date="2015" name="Data Brief">
        <title>Shoot transcriptome of the giant reed, Arundo donax.</title>
        <authorList>
            <person name="Barrero R.A."/>
            <person name="Guerrero F.D."/>
            <person name="Moolhuijzen P."/>
            <person name="Goolsby J.A."/>
            <person name="Tidwell J."/>
            <person name="Bellgard S.E."/>
            <person name="Bellgard M.I."/>
        </authorList>
    </citation>
    <scope>NUCLEOTIDE SEQUENCE</scope>
    <source>
        <tissue evidence="1">Shoot tissue taken approximately 20 cm above the soil surface</tissue>
    </source>
</reference>
<dbReference type="EMBL" id="GBRH01174759">
    <property type="protein sequence ID" value="JAE23137.1"/>
    <property type="molecule type" value="Transcribed_RNA"/>
</dbReference>
<name>A0A0A9GFA5_ARUDO</name>
<sequence length="51" mass="5785">MLGSKSSHILFPCCDDNATSSFRIFKHVTHSFINLSVPCHLIQFLLSKHLL</sequence>
<protein>
    <submittedName>
        <fullName evidence="1">Uncharacterized protein</fullName>
    </submittedName>
</protein>